<comment type="caution">
    <text evidence="5">The sequence shown here is derived from an EMBL/GenBank/DDBJ whole genome shotgun (WGS) entry which is preliminary data.</text>
</comment>
<dbReference type="Gene3D" id="3.40.50.1820">
    <property type="entry name" value="alpha/beta hydrolase"/>
    <property type="match status" value="1"/>
</dbReference>
<dbReference type="STRING" id="909613.UO65_6643"/>
<dbReference type="EMBL" id="AYXG01000261">
    <property type="protein sequence ID" value="EWC58087.1"/>
    <property type="molecule type" value="Genomic_DNA"/>
</dbReference>
<reference evidence="5 6" key="1">
    <citation type="journal article" date="2014" name="Genome Announc.">
        <title>Draft Genome Sequence of the Antitrypanosomally Active Sponge-Associated Bacterium Actinokineospora sp. Strain EG49.</title>
        <authorList>
            <person name="Harjes J."/>
            <person name="Ryu T."/>
            <person name="Abdelmohsen U.R."/>
            <person name="Moitinho-Silva L."/>
            <person name="Horn H."/>
            <person name="Ravasi T."/>
            <person name="Hentschel U."/>
        </authorList>
    </citation>
    <scope>NUCLEOTIDE SEQUENCE [LARGE SCALE GENOMIC DNA]</scope>
    <source>
        <strain evidence="5 6">EG49</strain>
    </source>
</reference>
<keyword evidence="4" id="KW-0472">Membrane</keyword>
<dbReference type="InterPro" id="IPR029058">
    <property type="entry name" value="AB_hydrolase_fold"/>
</dbReference>
<name>W7IMW4_9PSEU</name>
<dbReference type="SUPFAM" id="SSF53474">
    <property type="entry name" value="alpha/beta-Hydrolases"/>
    <property type="match status" value="1"/>
</dbReference>
<dbReference type="AlphaFoldDB" id="W7IMW4"/>
<keyword evidence="4" id="KW-0812">Transmembrane</keyword>
<protein>
    <submittedName>
        <fullName evidence="5">Putative lipase</fullName>
    </submittedName>
</protein>
<dbReference type="GO" id="GO:0016042">
    <property type="term" value="P:lipid catabolic process"/>
    <property type="evidence" value="ECO:0007669"/>
    <property type="project" value="UniProtKB-KW"/>
</dbReference>
<feature type="transmembrane region" description="Helical" evidence="4">
    <location>
        <begin position="72"/>
        <end position="96"/>
    </location>
</feature>
<dbReference type="eggNOG" id="COG4188">
    <property type="taxonomic scope" value="Bacteria"/>
</dbReference>
<proteinExistence type="predicted"/>
<dbReference type="PATRIC" id="fig|909613.9.peg.6637"/>
<accession>W7IMW4</accession>
<dbReference type="PANTHER" id="PTHR10272:SF0">
    <property type="entry name" value="PLATELET-ACTIVATING FACTOR ACETYLHYDROLASE"/>
    <property type="match status" value="1"/>
</dbReference>
<keyword evidence="4" id="KW-1133">Transmembrane helix</keyword>
<keyword evidence="1" id="KW-0378">Hydrolase</keyword>
<organism evidence="5 6">
    <name type="scientific">Actinokineospora spheciospongiae</name>
    <dbReference type="NCBI Taxonomy" id="909613"/>
    <lineage>
        <taxon>Bacteria</taxon>
        <taxon>Bacillati</taxon>
        <taxon>Actinomycetota</taxon>
        <taxon>Actinomycetes</taxon>
        <taxon>Pseudonocardiales</taxon>
        <taxon>Pseudonocardiaceae</taxon>
        <taxon>Actinokineospora</taxon>
    </lineage>
</organism>
<evidence type="ECO:0000256" key="4">
    <source>
        <dbReference type="SAM" id="Phobius"/>
    </source>
</evidence>
<feature type="transmembrane region" description="Helical" evidence="4">
    <location>
        <begin position="47"/>
        <end position="65"/>
    </location>
</feature>
<evidence type="ECO:0000256" key="2">
    <source>
        <dbReference type="ARBA" id="ARBA00022963"/>
    </source>
</evidence>
<evidence type="ECO:0000313" key="6">
    <source>
        <dbReference type="Proteomes" id="UP000019277"/>
    </source>
</evidence>
<gene>
    <name evidence="5" type="ORF">UO65_6643</name>
</gene>
<sequence length="424" mass="44419">MVIGCALVMLSSRWSPERVRGPVALWAAGSGLVAVVVLLVHGVRWQMVPVLAAMVLTTPLLVGAVRGRRVRTWIAAAGTAAVVFVAALGPAASWALPVPEFPTPTGQYAVGTTTRQWTDRTRTDPDGAARVVVAQFWYPAAAATGARSPYLGATTAESTVVADGLAALFDLPGFLLDGLPRATTASTPDAPAARGRFPLVLFSPGLGGVRTQNTAWAEELASRGYVVIGMDHPLDSAVVVLADGRAVHTAVAATGDDEADRATAQRCAETRALDLRFAMDELEDLDVADPVLAGRLALDRTAVTGHSLGGGAALMAAGRDTRFKAVIDLDGYPYSAGETRYPPVLIAHHPTDPNDEFGTAMTRTLSLSSDGTRIEVPGSTHLTFTDAPLYLPPFPTLVGTLGRDRPTTLIADLADDFLTRVLPG</sequence>
<dbReference type="Pfam" id="PF03403">
    <property type="entry name" value="PAF-AH_p_II"/>
    <property type="match status" value="1"/>
</dbReference>
<feature type="transmembrane region" description="Helical" evidence="4">
    <location>
        <begin position="23"/>
        <end position="41"/>
    </location>
</feature>
<dbReference type="Proteomes" id="UP000019277">
    <property type="component" value="Unassembled WGS sequence"/>
</dbReference>
<keyword evidence="3" id="KW-0443">Lipid metabolism</keyword>
<evidence type="ECO:0000313" key="5">
    <source>
        <dbReference type="EMBL" id="EWC58087.1"/>
    </source>
</evidence>
<dbReference type="PANTHER" id="PTHR10272">
    <property type="entry name" value="PLATELET-ACTIVATING FACTOR ACETYLHYDROLASE"/>
    <property type="match status" value="1"/>
</dbReference>
<evidence type="ECO:0000256" key="1">
    <source>
        <dbReference type="ARBA" id="ARBA00022801"/>
    </source>
</evidence>
<keyword evidence="2" id="KW-0442">Lipid degradation</keyword>
<keyword evidence="6" id="KW-1185">Reference proteome</keyword>
<dbReference type="GO" id="GO:0003847">
    <property type="term" value="F:1-alkyl-2-acetylglycerophosphocholine esterase activity"/>
    <property type="evidence" value="ECO:0007669"/>
    <property type="project" value="TreeGrafter"/>
</dbReference>
<evidence type="ECO:0000256" key="3">
    <source>
        <dbReference type="ARBA" id="ARBA00023098"/>
    </source>
</evidence>